<evidence type="ECO:0000313" key="4">
    <source>
        <dbReference type="EMBL" id="KAI1710361.1"/>
    </source>
</evidence>
<dbReference type="SUPFAM" id="SSF53254">
    <property type="entry name" value="Phosphoglycerate mutase-like"/>
    <property type="match status" value="1"/>
</dbReference>
<keyword evidence="3" id="KW-1133">Transmembrane helix</keyword>
<dbReference type="AlphaFoldDB" id="A0AAD4MYJ2"/>
<protein>
    <submittedName>
        <fullName evidence="4">Histidine phosphatase superfamily (Branch 2) domain-containing protein</fullName>
    </submittedName>
</protein>
<dbReference type="Gene3D" id="3.40.50.1240">
    <property type="entry name" value="Phosphoglycerate mutase-like"/>
    <property type="match status" value="1"/>
</dbReference>
<keyword evidence="3" id="KW-0472">Membrane</keyword>
<name>A0AAD4MYJ2_9BILA</name>
<comment type="catalytic activity">
    <reaction evidence="1">
        <text>a phosphate monoester + H2O = an alcohol + phosphate</text>
        <dbReference type="Rhea" id="RHEA:15017"/>
        <dbReference type="ChEBI" id="CHEBI:15377"/>
        <dbReference type="ChEBI" id="CHEBI:30879"/>
        <dbReference type="ChEBI" id="CHEBI:43474"/>
        <dbReference type="ChEBI" id="CHEBI:67140"/>
        <dbReference type="EC" id="3.1.3.2"/>
    </reaction>
</comment>
<dbReference type="Proteomes" id="UP001201812">
    <property type="component" value="Unassembled WGS sequence"/>
</dbReference>
<gene>
    <name evidence="4" type="ORF">DdX_10719</name>
</gene>
<organism evidence="4 5">
    <name type="scientific">Ditylenchus destructor</name>
    <dbReference type="NCBI Taxonomy" id="166010"/>
    <lineage>
        <taxon>Eukaryota</taxon>
        <taxon>Metazoa</taxon>
        <taxon>Ecdysozoa</taxon>
        <taxon>Nematoda</taxon>
        <taxon>Chromadorea</taxon>
        <taxon>Rhabditida</taxon>
        <taxon>Tylenchina</taxon>
        <taxon>Tylenchomorpha</taxon>
        <taxon>Sphaerularioidea</taxon>
        <taxon>Anguinidae</taxon>
        <taxon>Anguininae</taxon>
        <taxon>Ditylenchus</taxon>
    </lineage>
</organism>
<dbReference type="CDD" id="cd07061">
    <property type="entry name" value="HP_HAP_like"/>
    <property type="match status" value="1"/>
</dbReference>
<keyword evidence="5" id="KW-1185">Reference proteome</keyword>
<comment type="caution">
    <text evidence="4">The sequence shown here is derived from an EMBL/GenBank/DDBJ whole genome shotgun (WGS) entry which is preliminary data.</text>
</comment>
<dbReference type="PROSITE" id="PS00616">
    <property type="entry name" value="HIS_ACID_PHOSPHAT_1"/>
    <property type="match status" value="1"/>
</dbReference>
<evidence type="ECO:0000256" key="3">
    <source>
        <dbReference type="SAM" id="Phobius"/>
    </source>
</evidence>
<reference evidence="4" key="1">
    <citation type="submission" date="2022-01" db="EMBL/GenBank/DDBJ databases">
        <title>Genome Sequence Resource for Two Populations of Ditylenchus destructor, the Migratory Endoparasitic Phytonematode.</title>
        <authorList>
            <person name="Zhang H."/>
            <person name="Lin R."/>
            <person name="Xie B."/>
        </authorList>
    </citation>
    <scope>NUCLEOTIDE SEQUENCE</scope>
    <source>
        <strain evidence="4">BazhouSP</strain>
    </source>
</reference>
<dbReference type="PROSITE" id="PS51257">
    <property type="entry name" value="PROKAR_LIPOPROTEIN"/>
    <property type="match status" value="1"/>
</dbReference>
<comment type="similarity">
    <text evidence="2">Belongs to the histidine acid phosphatase family.</text>
</comment>
<evidence type="ECO:0000256" key="2">
    <source>
        <dbReference type="ARBA" id="ARBA00005375"/>
    </source>
</evidence>
<dbReference type="InterPro" id="IPR033379">
    <property type="entry name" value="Acid_Pase_AS"/>
</dbReference>
<dbReference type="Pfam" id="PF00328">
    <property type="entry name" value="His_Phos_2"/>
    <property type="match status" value="1"/>
</dbReference>
<dbReference type="PANTHER" id="PTHR11567">
    <property type="entry name" value="ACID PHOSPHATASE-RELATED"/>
    <property type="match status" value="1"/>
</dbReference>
<dbReference type="InterPro" id="IPR029033">
    <property type="entry name" value="His_PPase_superfam"/>
</dbReference>
<dbReference type="EMBL" id="JAKKPZ010000026">
    <property type="protein sequence ID" value="KAI1710361.1"/>
    <property type="molecule type" value="Genomic_DNA"/>
</dbReference>
<dbReference type="InterPro" id="IPR050645">
    <property type="entry name" value="Histidine_acid_phosphatase"/>
</dbReference>
<sequence>MTGNGIRAVVLGLLWIFGCHFAGVWCLKLVESRAQVQTLRFVHAIWRHGDRTPSTIIPSDTNNSAGSWKQGLGELTKLGMAQQYRLGQYLRQRYDGFLAKEYSPFEVYLRSSDYNRTLTSAQANMAGLFEPTDEEMFVKELKWRPIPVHTMPKGTDKILFDSIFCPTATTEELSIYGGPEVKAIEKENEAMLTYLGEKSGYGKIPLPLRDLWYIFDPLNSENSHPEDHTLPYWVNSTVKAEIWRLYDISSYYLFGSDLLTRLRGGALFNDVLSRMKSVVSGMQDPREKFYGYSAHDTSVAGILAGFGVHPKEFPPYSSLVLVELHQVDGQNFVQFFYKNVTDGAELFEHEIAGCDPPCTLERLEVARQHVIPLNWEEECGIYRWYNNFNTRSYLFVIGVLAVLCCALALEVLLTQRKLRKLKAPLNESQRRDILPSQKFLLQSDEEDELDVNQRLYP</sequence>
<dbReference type="PANTHER" id="PTHR11567:SF210">
    <property type="entry name" value="ACID PHOSPHATASE 5-RELATED"/>
    <property type="match status" value="1"/>
</dbReference>
<evidence type="ECO:0000256" key="1">
    <source>
        <dbReference type="ARBA" id="ARBA00000032"/>
    </source>
</evidence>
<feature type="transmembrane region" description="Helical" evidence="3">
    <location>
        <begin position="393"/>
        <end position="413"/>
    </location>
</feature>
<evidence type="ECO:0000313" key="5">
    <source>
        <dbReference type="Proteomes" id="UP001201812"/>
    </source>
</evidence>
<keyword evidence="3" id="KW-0812">Transmembrane</keyword>
<accession>A0AAD4MYJ2</accession>
<proteinExistence type="inferred from homology"/>
<dbReference type="GO" id="GO:0003993">
    <property type="term" value="F:acid phosphatase activity"/>
    <property type="evidence" value="ECO:0007669"/>
    <property type="project" value="UniProtKB-EC"/>
</dbReference>
<dbReference type="InterPro" id="IPR000560">
    <property type="entry name" value="His_Pase_clade-2"/>
</dbReference>